<keyword evidence="11" id="KW-1185">Reference proteome</keyword>
<protein>
    <recommendedName>
        <fullName evidence="1">non-specific serine/threonine protein kinase</fullName>
        <ecNumber evidence="1">2.7.11.1</ecNumber>
    </recommendedName>
</protein>
<comment type="caution">
    <text evidence="10">The sequence shown here is derived from an EMBL/GenBank/DDBJ whole genome shotgun (WGS) entry which is preliminary data.</text>
</comment>
<dbReference type="SMART" id="SM01260">
    <property type="entry name" value="LANC_like"/>
    <property type="match status" value="1"/>
</dbReference>
<keyword evidence="3" id="KW-0808">Transferase</keyword>
<comment type="catalytic activity">
    <reaction evidence="8">
        <text>L-seryl-[protein] + ATP = O-phospho-L-seryl-[protein] + ADP + H(+)</text>
        <dbReference type="Rhea" id="RHEA:17989"/>
        <dbReference type="Rhea" id="RHEA-COMP:9863"/>
        <dbReference type="Rhea" id="RHEA-COMP:11604"/>
        <dbReference type="ChEBI" id="CHEBI:15378"/>
        <dbReference type="ChEBI" id="CHEBI:29999"/>
        <dbReference type="ChEBI" id="CHEBI:30616"/>
        <dbReference type="ChEBI" id="CHEBI:83421"/>
        <dbReference type="ChEBI" id="CHEBI:456216"/>
        <dbReference type="EC" id="2.7.11.1"/>
    </reaction>
</comment>
<proteinExistence type="predicted"/>
<dbReference type="Gene3D" id="1.10.510.10">
    <property type="entry name" value="Transferase(Phosphotransferase) domain 1"/>
    <property type="match status" value="1"/>
</dbReference>
<dbReference type="EC" id="2.7.11.1" evidence="1"/>
<dbReference type="SUPFAM" id="SSF158745">
    <property type="entry name" value="LanC-like"/>
    <property type="match status" value="1"/>
</dbReference>
<keyword evidence="6" id="KW-0067">ATP-binding</keyword>
<dbReference type="Gene3D" id="1.50.10.10">
    <property type="match status" value="1"/>
</dbReference>
<dbReference type="InterPro" id="IPR007822">
    <property type="entry name" value="LANC-like"/>
</dbReference>
<dbReference type="Pfam" id="PF05147">
    <property type="entry name" value="LANC_like"/>
    <property type="match status" value="1"/>
</dbReference>
<dbReference type="Pfam" id="PF01163">
    <property type="entry name" value="RIO1"/>
    <property type="match status" value="1"/>
</dbReference>
<dbReference type="GeneID" id="91551233"/>
<dbReference type="EMBL" id="BNDX01000016">
    <property type="protein sequence ID" value="GHI34214.1"/>
    <property type="molecule type" value="Genomic_DNA"/>
</dbReference>
<dbReference type="SUPFAM" id="SSF56112">
    <property type="entry name" value="Protein kinase-like (PK-like)"/>
    <property type="match status" value="1"/>
</dbReference>
<evidence type="ECO:0000259" key="9">
    <source>
        <dbReference type="PROSITE" id="PS50011"/>
    </source>
</evidence>
<dbReference type="InterPro" id="IPR011009">
    <property type="entry name" value="Kinase-like_dom_sf"/>
</dbReference>
<sequence length="773" mass="83169">MMITDTPLVVPEDLSVVPARDLPATVRDSLGGDFDTGGAVLGRRSSRLNATFVNSAVLRLIAEFHDPTPVVTAVIRHARHTGTSPERVLDECYPALVRLRHLGLLTSADDPDHGPIHQAGEDLGRWKVVDCLQSYEDSDVYTAGDASGELVVCKLGRTPGDTGARCPLRHEAAVLRTLRGRGVTVPELVAFTRDRQRRPLLVMQHIRGRRVDHAAQTMRRADMPRLLKTCARTAGALSAIHAAGMLHGDVHGGNYLLGPDDVVWAIDFPYACPADAPSVRHGVPRLMDPQWARARITGSGEVLNSPAGEQYSMAALLYFLITGTHHYPFVHTERELLESLADGTLRRHSAEEFDPALRETLLVLERGLRRQPDERWPDLAEFSAALTEATDRGSRRIGERTGRLRHRGREHLQAYLSPSASSQSVPPAMASGCAGTASTLWYMSCLTDDPTLLASSVLWTDKALAGDGTMRTAPTSPVRETGTRGSGGAWHGTLGVLGCAVDVSRAFDDRVARAAAARAYLAEHGRHLTPHSPLDLTHGAASCLLMDAHVLDAMPDDEVPSLREAGDRVAGRLGRAVADADSAAGPGLAHGAAGWLLALLAWQAATGRTTAAPGLLDEPLQAVRHAVRERLEGRPGPLGRWCRPGWEASWCNGASGLCLLFLAAAQTLERPDFLQAADDAMRVALDAEPRGLDLCCGYAGRLYALRRLSAATGRDIWRDETERDARAVRDRLPALPDHGFTKGRPGALAALATMSDLFPPFPLVDAPLPPASG</sequence>
<evidence type="ECO:0000256" key="6">
    <source>
        <dbReference type="ARBA" id="ARBA00022840"/>
    </source>
</evidence>
<evidence type="ECO:0000313" key="11">
    <source>
        <dbReference type="Proteomes" id="UP001052655"/>
    </source>
</evidence>
<dbReference type="PANTHER" id="PTHR43289">
    <property type="entry name" value="MITOGEN-ACTIVATED PROTEIN KINASE KINASE KINASE 20-RELATED"/>
    <property type="match status" value="1"/>
</dbReference>
<keyword evidence="5" id="KW-0418">Kinase</keyword>
<evidence type="ECO:0000256" key="5">
    <source>
        <dbReference type="ARBA" id="ARBA00022777"/>
    </source>
</evidence>
<dbReference type="Proteomes" id="UP001052655">
    <property type="component" value="Unassembled WGS sequence"/>
</dbReference>
<accession>A0ABQ3QA86</accession>
<keyword evidence="2" id="KW-0723">Serine/threonine-protein kinase</keyword>
<dbReference type="Gene3D" id="3.30.200.20">
    <property type="entry name" value="Phosphorylase Kinase, domain 1"/>
    <property type="match status" value="1"/>
</dbReference>
<gene>
    <name evidence="10" type="ORF">Sdagh_59440</name>
</gene>
<evidence type="ECO:0000256" key="2">
    <source>
        <dbReference type="ARBA" id="ARBA00022527"/>
    </source>
</evidence>
<evidence type="ECO:0000256" key="7">
    <source>
        <dbReference type="ARBA" id="ARBA00047899"/>
    </source>
</evidence>
<name>A0ABQ3QA86_9ACTN</name>
<comment type="catalytic activity">
    <reaction evidence="7">
        <text>L-threonyl-[protein] + ATP = O-phospho-L-threonyl-[protein] + ADP + H(+)</text>
        <dbReference type="Rhea" id="RHEA:46608"/>
        <dbReference type="Rhea" id="RHEA-COMP:11060"/>
        <dbReference type="Rhea" id="RHEA-COMP:11605"/>
        <dbReference type="ChEBI" id="CHEBI:15378"/>
        <dbReference type="ChEBI" id="CHEBI:30013"/>
        <dbReference type="ChEBI" id="CHEBI:30616"/>
        <dbReference type="ChEBI" id="CHEBI:61977"/>
        <dbReference type="ChEBI" id="CHEBI:456216"/>
        <dbReference type="EC" id="2.7.11.1"/>
    </reaction>
</comment>
<evidence type="ECO:0000313" key="10">
    <source>
        <dbReference type="EMBL" id="GHI34214.1"/>
    </source>
</evidence>
<evidence type="ECO:0000256" key="3">
    <source>
        <dbReference type="ARBA" id="ARBA00022679"/>
    </source>
</evidence>
<dbReference type="InterPro" id="IPR018934">
    <property type="entry name" value="RIO_dom"/>
</dbReference>
<dbReference type="PANTHER" id="PTHR43289:SF6">
    <property type="entry name" value="SERINE_THREONINE-PROTEIN KINASE NEKL-3"/>
    <property type="match status" value="1"/>
</dbReference>
<feature type="domain" description="Protein kinase" evidence="9">
    <location>
        <begin position="126"/>
        <end position="387"/>
    </location>
</feature>
<dbReference type="PROSITE" id="PS50011">
    <property type="entry name" value="PROTEIN_KINASE_DOM"/>
    <property type="match status" value="1"/>
</dbReference>
<dbReference type="PRINTS" id="PR01950">
    <property type="entry name" value="LANCSUPER"/>
</dbReference>
<keyword evidence="4" id="KW-0547">Nucleotide-binding</keyword>
<evidence type="ECO:0000256" key="4">
    <source>
        <dbReference type="ARBA" id="ARBA00022741"/>
    </source>
</evidence>
<dbReference type="RefSeq" id="WP_189412618.1">
    <property type="nucleotide sequence ID" value="NZ_BMTC01000009.1"/>
</dbReference>
<evidence type="ECO:0000256" key="8">
    <source>
        <dbReference type="ARBA" id="ARBA00048679"/>
    </source>
</evidence>
<evidence type="ECO:0000256" key="1">
    <source>
        <dbReference type="ARBA" id="ARBA00012513"/>
    </source>
</evidence>
<dbReference type="InterPro" id="IPR000719">
    <property type="entry name" value="Prot_kinase_dom"/>
</dbReference>
<organism evidence="10 11">
    <name type="scientific">Streptomyces daghestanicus</name>
    <dbReference type="NCBI Taxonomy" id="66885"/>
    <lineage>
        <taxon>Bacteria</taxon>
        <taxon>Bacillati</taxon>
        <taxon>Actinomycetota</taxon>
        <taxon>Actinomycetes</taxon>
        <taxon>Kitasatosporales</taxon>
        <taxon>Streptomycetaceae</taxon>
        <taxon>Streptomyces</taxon>
    </lineage>
</organism>
<dbReference type="SMART" id="SM00220">
    <property type="entry name" value="S_TKc"/>
    <property type="match status" value="1"/>
</dbReference>
<reference evidence="10" key="1">
    <citation type="submission" date="2024-05" db="EMBL/GenBank/DDBJ databases">
        <title>Whole genome shotgun sequence of Streptomyces daghestanicus NBRC 12762.</title>
        <authorList>
            <person name="Komaki H."/>
            <person name="Tamura T."/>
        </authorList>
    </citation>
    <scope>NUCLEOTIDE SEQUENCE</scope>
    <source>
        <strain evidence="10">NBRC 12762</strain>
    </source>
</reference>
<dbReference type="InterPro" id="IPR012341">
    <property type="entry name" value="6hp_glycosidase-like_sf"/>
</dbReference>